<dbReference type="Proteomes" id="UP000018888">
    <property type="component" value="Unassembled WGS sequence"/>
</dbReference>
<accession>A0A2P4PRH6</accession>
<evidence type="ECO:0000313" key="2">
    <source>
        <dbReference type="Proteomes" id="UP000018888"/>
    </source>
</evidence>
<evidence type="ECO:0000313" key="1">
    <source>
        <dbReference type="EMBL" id="POG67977.1"/>
    </source>
</evidence>
<organism evidence="1 2">
    <name type="scientific">Rhizophagus irregularis (strain DAOM 181602 / DAOM 197198 / MUCL 43194)</name>
    <name type="common">Arbuscular mycorrhizal fungus</name>
    <name type="synonym">Glomus intraradices</name>
    <dbReference type="NCBI Taxonomy" id="747089"/>
    <lineage>
        <taxon>Eukaryota</taxon>
        <taxon>Fungi</taxon>
        <taxon>Fungi incertae sedis</taxon>
        <taxon>Mucoromycota</taxon>
        <taxon>Glomeromycotina</taxon>
        <taxon>Glomeromycetes</taxon>
        <taxon>Glomerales</taxon>
        <taxon>Glomeraceae</taxon>
        <taxon>Rhizophagus</taxon>
    </lineage>
</organism>
<dbReference type="AlphaFoldDB" id="A0A2P4PRH6"/>
<reference evidence="1 2" key="2">
    <citation type="journal article" date="2018" name="New Phytol.">
        <title>High intraspecific genome diversity in the model arbuscular mycorrhizal symbiont Rhizophagus irregularis.</title>
        <authorList>
            <person name="Chen E.C.H."/>
            <person name="Morin E."/>
            <person name="Beaudet D."/>
            <person name="Noel J."/>
            <person name="Yildirir G."/>
            <person name="Ndikumana S."/>
            <person name="Charron P."/>
            <person name="St-Onge C."/>
            <person name="Giorgi J."/>
            <person name="Kruger M."/>
            <person name="Marton T."/>
            <person name="Ropars J."/>
            <person name="Grigoriev I.V."/>
            <person name="Hainaut M."/>
            <person name="Henrissat B."/>
            <person name="Roux C."/>
            <person name="Martin F."/>
            <person name="Corradi N."/>
        </authorList>
    </citation>
    <scope>NUCLEOTIDE SEQUENCE [LARGE SCALE GENOMIC DNA]</scope>
    <source>
        <strain evidence="1 2">DAOM 197198</strain>
    </source>
</reference>
<sequence>MKFMNVPFLAFTNICLSSHISLFLSPSIKTSWKIPTWRLIMFPVLTETGISLITPSVNPVVRPTLNIRLDALSSIFSFKPERRILGILQTLNELFLIASLLGFNPRLSGSTRAMAASTPYLY</sequence>
<keyword evidence="2" id="KW-1185">Reference proteome</keyword>
<name>A0A2P4PRH6_RHIID</name>
<gene>
    <name evidence="1" type="ORF">GLOIN_2v1641915</name>
</gene>
<protein>
    <submittedName>
        <fullName evidence="1">Uncharacterized protein</fullName>
    </submittedName>
</protein>
<comment type="caution">
    <text evidence="1">The sequence shown here is derived from an EMBL/GenBank/DDBJ whole genome shotgun (WGS) entry which is preliminary data.</text>
</comment>
<reference evidence="1 2" key="1">
    <citation type="journal article" date="2013" name="Proc. Natl. Acad. Sci. U.S.A.">
        <title>Genome of an arbuscular mycorrhizal fungus provides insight into the oldest plant symbiosis.</title>
        <authorList>
            <person name="Tisserant E."/>
            <person name="Malbreil M."/>
            <person name="Kuo A."/>
            <person name="Kohler A."/>
            <person name="Symeonidi A."/>
            <person name="Balestrini R."/>
            <person name="Charron P."/>
            <person name="Duensing N."/>
            <person name="Frei Dit Frey N."/>
            <person name="Gianinazzi-Pearson V."/>
            <person name="Gilbert L.B."/>
            <person name="Handa Y."/>
            <person name="Herr J.R."/>
            <person name="Hijri M."/>
            <person name="Koul R."/>
            <person name="Kawaguchi M."/>
            <person name="Krajinski F."/>
            <person name="Lammers P.J."/>
            <person name="Masclaux F.G."/>
            <person name="Murat C."/>
            <person name="Morin E."/>
            <person name="Ndikumana S."/>
            <person name="Pagni M."/>
            <person name="Petitpierre D."/>
            <person name="Requena N."/>
            <person name="Rosikiewicz P."/>
            <person name="Riley R."/>
            <person name="Saito K."/>
            <person name="San Clemente H."/>
            <person name="Shapiro H."/>
            <person name="van Tuinen D."/>
            <person name="Becard G."/>
            <person name="Bonfante P."/>
            <person name="Paszkowski U."/>
            <person name="Shachar-Hill Y.Y."/>
            <person name="Tuskan G.A."/>
            <person name="Young P.W."/>
            <person name="Sanders I.R."/>
            <person name="Henrissat B."/>
            <person name="Rensing S.A."/>
            <person name="Grigoriev I.V."/>
            <person name="Corradi N."/>
            <person name="Roux C."/>
            <person name="Martin F."/>
        </authorList>
    </citation>
    <scope>NUCLEOTIDE SEQUENCE [LARGE SCALE GENOMIC DNA]</scope>
    <source>
        <strain evidence="1 2">DAOM 197198</strain>
    </source>
</reference>
<dbReference type="EMBL" id="AUPC02000161">
    <property type="protein sequence ID" value="POG67977.1"/>
    <property type="molecule type" value="Genomic_DNA"/>
</dbReference>
<proteinExistence type="predicted"/>